<reference evidence="4 5" key="1">
    <citation type="submission" date="2019-10" db="EMBL/GenBank/DDBJ databases">
        <authorList>
            <person name="Nie G."/>
            <person name="Ming H."/>
            <person name="Yi B."/>
        </authorList>
    </citation>
    <scope>NUCLEOTIDE SEQUENCE [LARGE SCALE GENOMIC DNA]</scope>
    <source>
        <strain evidence="4 5">CFH 90414</strain>
    </source>
</reference>
<evidence type="ECO:0000256" key="2">
    <source>
        <dbReference type="SAM" id="MobiDB-lite"/>
    </source>
</evidence>
<evidence type="ECO:0000313" key="5">
    <source>
        <dbReference type="Proteomes" id="UP000431080"/>
    </source>
</evidence>
<dbReference type="GO" id="GO:0016289">
    <property type="term" value="F:acyl-CoA hydrolase activity"/>
    <property type="evidence" value="ECO:0007669"/>
    <property type="project" value="TreeGrafter"/>
</dbReference>
<evidence type="ECO:0000256" key="1">
    <source>
        <dbReference type="ARBA" id="ARBA00022801"/>
    </source>
</evidence>
<evidence type="ECO:0000259" key="3">
    <source>
        <dbReference type="Pfam" id="PF03061"/>
    </source>
</evidence>
<dbReference type="EMBL" id="WJIF01000002">
    <property type="protein sequence ID" value="MRG59392.1"/>
    <property type="molecule type" value="Genomic_DNA"/>
</dbReference>
<dbReference type="NCBIfam" id="TIGR00369">
    <property type="entry name" value="unchar_dom_1"/>
    <property type="match status" value="1"/>
</dbReference>
<dbReference type="SUPFAM" id="SSF54637">
    <property type="entry name" value="Thioesterase/thiol ester dehydrase-isomerase"/>
    <property type="match status" value="1"/>
</dbReference>
<keyword evidence="5" id="KW-1185">Reference proteome</keyword>
<dbReference type="InterPro" id="IPR006683">
    <property type="entry name" value="Thioestr_dom"/>
</dbReference>
<dbReference type="InterPro" id="IPR011973">
    <property type="entry name" value="PaaD"/>
</dbReference>
<evidence type="ECO:0000313" key="4">
    <source>
        <dbReference type="EMBL" id="MRG59392.1"/>
    </source>
</evidence>
<dbReference type="Pfam" id="PF03061">
    <property type="entry name" value="4HBT"/>
    <property type="match status" value="1"/>
</dbReference>
<dbReference type="Proteomes" id="UP000431080">
    <property type="component" value="Unassembled WGS sequence"/>
</dbReference>
<dbReference type="InterPro" id="IPR052723">
    <property type="entry name" value="Acyl-CoA_thioesterase_PaaI"/>
</dbReference>
<protein>
    <submittedName>
        <fullName evidence="4">Hydroxyphenylacetyl-CoA thioesterase PaaI</fullName>
    </submittedName>
</protein>
<keyword evidence="1" id="KW-0378">Hydrolase</keyword>
<dbReference type="InterPro" id="IPR003736">
    <property type="entry name" value="PAAI_dom"/>
</dbReference>
<dbReference type="RefSeq" id="WP_153683800.1">
    <property type="nucleotide sequence ID" value="NZ_WJIF01000002.1"/>
</dbReference>
<name>A0A6I2F466_9MICO</name>
<dbReference type="AlphaFoldDB" id="A0A6I2F466"/>
<feature type="compositionally biased region" description="Low complexity" evidence="2">
    <location>
        <begin position="1"/>
        <end position="15"/>
    </location>
</feature>
<gene>
    <name evidence="4" type="primary">paaI</name>
    <name evidence="4" type="ORF">GE115_05825</name>
</gene>
<dbReference type="CDD" id="cd03443">
    <property type="entry name" value="PaaI_thioesterase"/>
    <property type="match status" value="1"/>
</dbReference>
<dbReference type="NCBIfam" id="TIGR02286">
    <property type="entry name" value="PaaD"/>
    <property type="match status" value="1"/>
</dbReference>
<sequence>MTDAATQATAEATEAGDPATDAPRPTRAMMQRDLASASLGMVVERDEPGLAVVSMRVREDMTNGFRITHGGLVFTLADTAFAIACNEDDAVTVAAGADITFLKSTVAGQTLTATAVRRTRSGRTGLYDVSIVDEHGDAVAEFRGRSLSTNRSSVE</sequence>
<accession>A0A6I2F466</accession>
<organism evidence="4 5">
    <name type="scientific">Agromyces agglutinans</name>
    <dbReference type="NCBI Taxonomy" id="2662258"/>
    <lineage>
        <taxon>Bacteria</taxon>
        <taxon>Bacillati</taxon>
        <taxon>Actinomycetota</taxon>
        <taxon>Actinomycetes</taxon>
        <taxon>Micrococcales</taxon>
        <taxon>Microbacteriaceae</taxon>
        <taxon>Agromyces</taxon>
    </lineage>
</organism>
<dbReference type="PANTHER" id="PTHR42856">
    <property type="entry name" value="ACYL-COENZYME A THIOESTERASE PAAI"/>
    <property type="match status" value="1"/>
</dbReference>
<proteinExistence type="predicted"/>
<dbReference type="PANTHER" id="PTHR42856:SF1">
    <property type="entry name" value="ACYL-COENZYME A THIOESTERASE PAAI"/>
    <property type="match status" value="1"/>
</dbReference>
<comment type="caution">
    <text evidence="4">The sequence shown here is derived from an EMBL/GenBank/DDBJ whole genome shotgun (WGS) entry which is preliminary data.</text>
</comment>
<feature type="domain" description="Thioesterase" evidence="3">
    <location>
        <begin position="67"/>
        <end position="138"/>
    </location>
</feature>
<dbReference type="InterPro" id="IPR029069">
    <property type="entry name" value="HotDog_dom_sf"/>
</dbReference>
<feature type="region of interest" description="Disordered" evidence="2">
    <location>
        <begin position="1"/>
        <end position="25"/>
    </location>
</feature>
<dbReference type="Gene3D" id="3.10.129.10">
    <property type="entry name" value="Hotdog Thioesterase"/>
    <property type="match status" value="1"/>
</dbReference>